<keyword evidence="7" id="KW-0645">Protease</keyword>
<evidence type="ECO:0000256" key="6">
    <source>
        <dbReference type="PIRSR" id="PIRSR600223-1"/>
    </source>
</evidence>
<dbReference type="InterPro" id="IPR036286">
    <property type="entry name" value="LexA/Signal_pep-like_sf"/>
</dbReference>
<dbReference type="InterPro" id="IPR019533">
    <property type="entry name" value="Peptidase_S26"/>
</dbReference>
<dbReference type="Gene3D" id="2.10.109.10">
    <property type="entry name" value="Umud Fragment, subunit A"/>
    <property type="match status" value="1"/>
</dbReference>
<dbReference type="NCBIfam" id="TIGR02227">
    <property type="entry name" value="sigpep_I_bact"/>
    <property type="match status" value="1"/>
</dbReference>
<keyword evidence="7" id="KW-0472">Membrane</keyword>
<evidence type="ECO:0000256" key="1">
    <source>
        <dbReference type="ARBA" id="ARBA00000677"/>
    </source>
</evidence>
<feature type="domain" description="Peptidase S26" evidence="8">
    <location>
        <begin position="9"/>
        <end position="177"/>
    </location>
</feature>
<gene>
    <name evidence="9" type="primary">lepB</name>
    <name evidence="9" type="ORF">IAA89_05440</name>
</gene>
<name>A0A9D9H5I5_9LACO</name>
<evidence type="ECO:0000256" key="7">
    <source>
        <dbReference type="RuleBase" id="RU362042"/>
    </source>
</evidence>
<evidence type="ECO:0000256" key="3">
    <source>
        <dbReference type="ARBA" id="ARBA00009370"/>
    </source>
</evidence>
<feature type="transmembrane region" description="Helical" evidence="7">
    <location>
        <begin position="7"/>
        <end position="28"/>
    </location>
</feature>
<evidence type="ECO:0000256" key="5">
    <source>
        <dbReference type="ARBA" id="ARBA00022801"/>
    </source>
</evidence>
<dbReference type="Proteomes" id="UP000823614">
    <property type="component" value="Unassembled WGS sequence"/>
</dbReference>
<evidence type="ECO:0000256" key="2">
    <source>
        <dbReference type="ARBA" id="ARBA00004401"/>
    </source>
</evidence>
<keyword evidence="7" id="KW-1133">Transmembrane helix</keyword>
<dbReference type="Pfam" id="PF10502">
    <property type="entry name" value="Peptidase_S26"/>
    <property type="match status" value="1"/>
</dbReference>
<dbReference type="GO" id="GO:0005886">
    <property type="term" value="C:plasma membrane"/>
    <property type="evidence" value="ECO:0007669"/>
    <property type="project" value="UniProtKB-SubCell"/>
</dbReference>
<evidence type="ECO:0000259" key="8">
    <source>
        <dbReference type="Pfam" id="PF10502"/>
    </source>
</evidence>
<dbReference type="EC" id="3.4.21.89" evidence="4 7"/>
<dbReference type="InterPro" id="IPR000223">
    <property type="entry name" value="Pept_S26A_signal_pept_1"/>
</dbReference>
<dbReference type="PRINTS" id="PR00727">
    <property type="entry name" value="LEADERPTASE"/>
</dbReference>
<comment type="subcellular location">
    <subcellularLocation>
        <location evidence="2">Cell membrane</location>
        <topology evidence="2">Single-pass type II membrane protein</topology>
    </subcellularLocation>
    <subcellularLocation>
        <location evidence="7">Membrane</location>
        <topology evidence="7">Single-pass type II membrane protein</topology>
    </subcellularLocation>
</comment>
<sequence>MQTIKKIFSWIFPIVLGVGIALVILNFFELAKVDGPSMEPNLQNNERVFLCKKSKIHHNSVIIFDAYGEDPNATTHIDYVKRVIGMPGDTVSSKNGIIYVNGHKINQDYIDNFQRNKGTGNWDLVKLSHEHDWSGSVRVPAGHYFVLGDHRSVSNDSRYWGFVKKSKVLGVVKVPFWSGSKQSRYNINDAYKYWKN</sequence>
<dbReference type="SUPFAM" id="SSF51306">
    <property type="entry name" value="LexA/Signal peptidase"/>
    <property type="match status" value="1"/>
</dbReference>
<accession>A0A9D9H5I5</accession>
<evidence type="ECO:0000313" key="10">
    <source>
        <dbReference type="Proteomes" id="UP000823614"/>
    </source>
</evidence>
<evidence type="ECO:0000313" key="9">
    <source>
        <dbReference type="EMBL" id="MBO8441855.1"/>
    </source>
</evidence>
<comment type="catalytic activity">
    <reaction evidence="1 7">
        <text>Cleavage of hydrophobic, N-terminal signal or leader sequences from secreted and periplasmic proteins.</text>
        <dbReference type="EC" id="3.4.21.89"/>
    </reaction>
</comment>
<reference evidence="9" key="2">
    <citation type="journal article" date="2021" name="PeerJ">
        <title>Extensive microbial diversity within the chicken gut microbiome revealed by metagenomics and culture.</title>
        <authorList>
            <person name="Gilroy R."/>
            <person name="Ravi A."/>
            <person name="Getino M."/>
            <person name="Pursley I."/>
            <person name="Horton D.L."/>
            <person name="Alikhan N.F."/>
            <person name="Baker D."/>
            <person name="Gharbi K."/>
            <person name="Hall N."/>
            <person name="Watson M."/>
            <person name="Adriaenssens E.M."/>
            <person name="Foster-Nyarko E."/>
            <person name="Jarju S."/>
            <person name="Secka A."/>
            <person name="Antonio M."/>
            <person name="Oren A."/>
            <person name="Chaudhuri R.R."/>
            <person name="La Ragione R."/>
            <person name="Hildebrand F."/>
            <person name="Pallen M.J."/>
        </authorList>
    </citation>
    <scope>NUCLEOTIDE SEQUENCE</scope>
    <source>
        <strain evidence="9">C6-149</strain>
    </source>
</reference>
<dbReference type="GO" id="GO:0006465">
    <property type="term" value="P:signal peptide processing"/>
    <property type="evidence" value="ECO:0007669"/>
    <property type="project" value="InterPro"/>
</dbReference>
<dbReference type="PANTHER" id="PTHR43390:SF1">
    <property type="entry name" value="CHLOROPLAST PROCESSING PEPTIDASE"/>
    <property type="match status" value="1"/>
</dbReference>
<protein>
    <recommendedName>
        <fullName evidence="4 7">Signal peptidase I</fullName>
        <ecNumber evidence="4 7">3.4.21.89</ecNumber>
    </recommendedName>
</protein>
<organism evidence="9 10">
    <name type="scientific">Candidatus Gallilactobacillus intestinavium</name>
    <dbReference type="NCBI Taxonomy" id="2840838"/>
    <lineage>
        <taxon>Bacteria</taxon>
        <taxon>Bacillati</taxon>
        <taxon>Bacillota</taxon>
        <taxon>Bacilli</taxon>
        <taxon>Lactobacillales</taxon>
        <taxon>Lactobacillaceae</taxon>
        <taxon>Lactobacillaceae incertae sedis</taxon>
        <taxon>Candidatus Gallilactobacillus</taxon>
    </lineage>
</organism>
<comment type="similarity">
    <text evidence="3 7">Belongs to the peptidase S26 family.</text>
</comment>
<evidence type="ECO:0000256" key="4">
    <source>
        <dbReference type="ARBA" id="ARBA00013208"/>
    </source>
</evidence>
<feature type="active site" evidence="6">
    <location>
        <position position="81"/>
    </location>
</feature>
<reference evidence="9" key="1">
    <citation type="submission" date="2020-10" db="EMBL/GenBank/DDBJ databases">
        <authorList>
            <person name="Gilroy R."/>
        </authorList>
    </citation>
    <scope>NUCLEOTIDE SEQUENCE</scope>
    <source>
        <strain evidence="9">C6-149</strain>
    </source>
</reference>
<feature type="active site" evidence="6">
    <location>
        <position position="37"/>
    </location>
</feature>
<proteinExistence type="inferred from homology"/>
<keyword evidence="5 7" id="KW-0378">Hydrolase</keyword>
<keyword evidence="7" id="KW-0812">Transmembrane</keyword>
<dbReference type="GO" id="GO:0004252">
    <property type="term" value="F:serine-type endopeptidase activity"/>
    <property type="evidence" value="ECO:0007669"/>
    <property type="project" value="InterPro"/>
</dbReference>
<dbReference type="EMBL" id="JADIMP010000087">
    <property type="protein sequence ID" value="MBO8441855.1"/>
    <property type="molecule type" value="Genomic_DNA"/>
</dbReference>
<comment type="caution">
    <text evidence="9">The sequence shown here is derived from an EMBL/GenBank/DDBJ whole genome shotgun (WGS) entry which is preliminary data.</text>
</comment>
<dbReference type="PANTHER" id="PTHR43390">
    <property type="entry name" value="SIGNAL PEPTIDASE I"/>
    <property type="match status" value="1"/>
</dbReference>
<dbReference type="InterPro" id="IPR019758">
    <property type="entry name" value="Pept_S26A_signal_pept_1_CS"/>
</dbReference>
<dbReference type="PROSITE" id="PS00761">
    <property type="entry name" value="SPASE_I_3"/>
    <property type="match status" value="1"/>
</dbReference>
<dbReference type="AlphaFoldDB" id="A0A9D9H5I5"/>
<dbReference type="GO" id="GO:0009003">
    <property type="term" value="F:signal peptidase activity"/>
    <property type="evidence" value="ECO:0007669"/>
    <property type="project" value="UniProtKB-EC"/>
</dbReference>
<dbReference type="CDD" id="cd06530">
    <property type="entry name" value="S26_SPase_I"/>
    <property type="match status" value="1"/>
</dbReference>